<evidence type="ECO:0000256" key="1">
    <source>
        <dbReference type="SAM" id="SignalP"/>
    </source>
</evidence>
<organism evidence="2">
    <name type="scientific">Lepeophtheirus salmonis</name>
    <name type="common">Salmon louse</name>
    <name type="synonym">Caligus salmonis</name>
    <dbReference type="NCBI Taxonomy" id="72036"/>
    <lineage>
        <taxon>Eukaryota</taxon>
        <taxon>Metazoa</taxon>
        <taxon>Ecdysozoa</taxon>
        <taxon>Arthropoda</taxon>
        <taxon>Crustacea</taxon>
        <taxon>Multicrustacea</taxon>
        <taxon>Hexanauplia</taxon>
        <taxon>Copepoda</taxon>
        <taxon>Siphonostomatoida</taxon>
        <taxon>Caligidae</taxon>
        <taxon>Lepeophtheirus</taxon>
    </lineage>
</organism>
<accession>A0A0K2UFS0</accession>
<keyword evidence="1" id="KW-0732">Signal</keyword>
<evidence type="ECO:0000313" key="2">
    <source>
        <dbReference type="EMBL" id="CDW36807.1"/>
    </source>
</evidence>
<feature type="chain" id="PRO_5005488683" evidence="1">
    <location>
        <begin position="23"/>
        <end position="61"/>
    </location>
</feature>
<reference evidence="2" key="1">
    <citation type="submission" date="2014-05" db="EMBL/GenBank/DDBJ databases">
        <authorList>
            <person name="Chronopoulou M."/>
        </authorList>
    </citation>
    <scope>NUCLEOTIDE SEQUENCE</scope>
    <source>
        <tissue evidence="2">Whole organism</tissue>
    </source>
</reference>
<sequence>MVYIVKTLSFLSLKGLWSFCQARPYINQGRRSIVTLDINILNPLWYTQKRLCYVIQWPLET</sequence>
<proteinExistence type="predicted"/>
<name>A0A0K2UFS0_LEPSM</name>
<dbReference type="EMBL" id="HACA01019446">
    <property type="protein sequence ID" value="CDW36807.1"/>
    <property type="molecule type" value="Transcribed_RNA"/>
</dbReference>
<feature type="signal peptide" evidence="1">
    <location>
        <begin position="1"/>
        <end position="22"/>
    </location>
</feature>
<protein>
    <submittedName>
        <fullName evidence="2">Uncharacterized protein</fullName>
    </submittedName>
</protein>
<dbReference type="AlphaFoldDB" id="A0A0K2UFS0"/>